<evidence type="ECO:0000313" key="5">
    <source>
        <dbReference type="Proteomes" id="UP001057291"/>
    </source>
</evidence>
<evidence type="ECO:0000256" key="1">
    <source>
        <dbReference type="ARBA" id="ARBA00008720"/>
    </source>
</evidence>
<organism evidence="4 5">
    <name type="scientific">Collibacillus ludicampi</name>
    <dbReference type="NCBI Taxonomy" id="2771369"/>
    <lineage>
        <taxon>Bacteria</taxon>
        <taxon>Bacillati</taxon>
        <taxon>Bacillota</taxon>
        <taxon>Bacilli</taxon>
        <taxon>Bacillales</taxon>
        <taxon>Alicyclobacillaceae</taxon>
        <taxon>Collibacillus</taxon>
    </lineage>
</organism>
<reference evidence="4" key="1">
    <citation type="journal article" date="2023" name="Int. J. Syst. Evol. Microbiol.">
        <title>Collibacillus ludicampi gen. nov., sp. nov., a new soil bacterium of the family Alicyclobacillaceae.</title>
        <authorList>
            <person name="Jojima T."/>
            <person name="Ioku Y."/>
            <person name="Fukuta Y."/>
            <person name="Shirasaka N."/>
            <person name="Matsumura Y."/>
            <person name="Mori M."/>
        </authorList>
    </citation>
    <scope>NUCLEOTIDE SEQUENCE</scope>
    <source>
        <strain evidence="4">TP075</strain>
    </source>
</reference>
<comment type="caution">
    <text evidence="4">The sequence shown here is derived from an EMBL/GenBank/DDBJ whole genome shotgun (WGS) entry which is preliminary data.</text>
</comment>
<dbReference type="HAMAP" id="MF_00245">
    <property type="entry name" value="UPF0122"/>
    <property type="match status" value="1"/>
</dbReference>
<dbReference type="InterPro" id="IPR036388">
    <property type="entry name" value="WH-like_DNA-bd_sf"/>
</dbReference>
<dbReference type="SUPFAM" id="SSF88659">
    <property type="entry name" value="Sigma3 and sigma4 domains of RNA polymerase sigma factors"/>
    <property type="match status" value="1"/>
</dbReference>
<dbReference type="InterPro" id="IPR013324">
    <property type="entry name" value="RNA_pol_sigma_r3/r4-like"/>
</dbReference>
<dbReference type="Gene3D" id="1.10.10.10">
    <property type="entry name" value="Winged helix-like DNA-binding domain superfamily/Winged helix DNA-binding domain"/>
    <property type="match status" value="1"/>
</dbReference>
<dbReference type="NCBIfam" id="NF045758">
    <property type="entry name" value="YlxM"/>
    <property type="match status" value="1"/>
</dbReference>
<sequence>MLEKTTQMNLLYDFYGVLLTDKQRTMIEMYYLEDWSLAEISEHFAITRQAVHDNIRRAGMQLIEYEEKLHLLERYEKRRQIGQHIRELLSSASLDEKLREELTVAIESLLNES</sequence>
<comment type="similarity">
    <text evidence="1 3">Belongs to the UPF0122 family.</text>
</comment>
<dbReference type="InterPro" id="IPR007394">
    <property type="entry name" value="UPF0122"/>
</dbReference>
<dbReference type="NCBIfam" id="NF001070">
    <property type="entry name" value="PRK00118.1-6"/>
    <property type="match status" value="1"/>
</dbReference>
<comment type="function">
    <text evidence="2 3">Might take part in the signal recognition particle (SRP) pathway. This is inferred from the conservation of its genetic proximity to ftsY/ffh. May be a regulatory protein.</text>
</comment>
<dbReference type="PANTHER" id="PTHR40083:SF1">
    <property type="entry name" value="UPF0122 PROTEIN YLXM"/>
    <property type="match status" value="1"/>
</dbReference>
<gene>
    <name evidence="4" type="ORF">DNHGIG_31070</name>
</gene>
<dbReference type="Pfam" id="PF04297">
    <property type="entry name" value="UPF0122"/>
    <property type="match status" value="1"/>
</dbReference>
<dbReference type="NCBIfam" id="NF001072">
    <property type="entry name" value="PRK00118.2-2"/>
    <property type="match status" value="1"/>
</dbReference>
<accession>A0AAV4LIG5</accession>
<dbReference type="EMBL" id="BOQE01000001">
    <property type="protein sequence ID" value="GIM47558.1"/>
    <property type="molecule type" value="Genomic_DNA"/>
</dbReference>
<dbReference type="RefSeq" id="WP_282200522.1">
    <property type="nucleotide sequence ID" value="NZ_BOQE01000001.1"/>
</dbReference>
<dbReference type="PANTHER" id="PTHR40083">
    <property type="entry name" value="UPF0122 PROTEIN CBO2450/CLC_2298"/>
    <property type="match status" value="1"/>
</dbReference>
<name>A0AAV4LIG5_9BACL</name>
<keyword evidence="5" id="KW-1185">Reference proteome</keyword>
<evidence type="ECO:0000256" key="3">
    <source>
        <dbReference type="HAMAP-Rule" id="MF_00245"/>
    </source>
</evidence>
<protein>
    <recommendedName>
        <fullName evidence="3">UPF0122 protein DNHGIG_31070</fullName>
    </recommendedName>
</protein>
<evidence type="ECO:0000256" key="2">
    <source>
        <dbReference type="ARBA" id="ARBA00024764"/>
    </source>
</evidence>
<proteinExistence type="inferred from homology"/>
<dbReference type="AlphaFoldDB" id="A0AAV4LIG5"/>
<evidence type="ECO:0000313" key="4">
    <source>
        <dbReference type="EMBL" id="GIM47558.1"/>
    </source>
</evidence>
<dbReference type="Proteomes" id="UP001057291">
    <property type="component" value="Unassembled WGS sequence"/>
</dbReference>
<dbReference type="InterPro" id="IPR054831">
    <property type="entry name" value="UPF0122_fam_protein"/>
</dbReference>